<evidence type="ECO:0000313" key="2">
    <source>
        <dbReference type="EnsemblMetazoa" id="CLYHEMP013710.1"/>
    </source>
</evidence>
<accession>A0A7M5WVE5</accession>
<name>A0A7M5WVE5_9CNID</name>
<dbReference type="EnsemblMetazoa" id="CLYHEMT013710.1">
    <property type="protein sequence ID" value="CLYHEMP013710.1"/>
    <property type="gene ID" value="CLYHEMG013710"/>
</dbReference>
<keyword evidence="3" id="KW-1185">Reference proteome</keyword>
<evidence type="ECO:0000313" key="3">
    <source>
        <dbReference type="Proteomes" id="UP000594262"/>
    </source>
</evidence>
<feature type="region of interest" description="Disordered" evidence="1">
    <location>
        <begin position="791"/>
        <end position="824"/>
    </location>
</feature>
<dbReference type="RefSeq" id="XP_066926702.1">
    <property type="nucleotide sequence ID" value="XM_067070601.1"/>
</dbReference>
<dbReference type="OrthoDB" id="5972707at2759"/>
<proteinExistence type="predicted"/>
<feature type="compositionally biased region" description="Basic and acidic residues" evidence="1">
    <location>
        <begin position="791"/>
        <end position="810"/>
    </location>
</feature>
<organism evidence="2 3">
    <name type="scientific">Clytia hemisphaerica</name>
    <dbReference type="NCBI Taxonomy" id="252671"/>
    <lineage>
        <taxon>Eukaryota</taxon>
        <taxon>Metazoa</taxon>
        <taxon>Cnidaria</taxon>
        <taxon>Hydrozoa</taxon>
        <taxon>Hydroidolina</taxon>
        <taxon>Leptothecata</taxon>
        <taxon>Obeliida</taxon>
        <taxon>Clytiidae</taxon>
        <taxon>Clytia</taxon>
    </lineage>
</organism>
<protein>
    <submittedName>
        <fullName evidence="2">Uncharacterized protein</fullName>
    </submittedName>
</protein>
<feature type="compositionally biased region" description="Basic residues" evidence="1">
    <location>
        <begin position="811"/>
        <end position="821"/>
    </location>
</feature>
<sequence length="981" mass="113655">MERIITGDVTDMDLIINAVKEKLSKVPIGPLCQYVDKSLLGKFFNYYIVNNGADFGIICDASKKLKIQQPNLIIYGHDEEEQSPQWAILFPDVECPAVVSNVILHYMSDPSAHTFSFDEENQFNDSSVEDDCSLIISQSIYRNDANNNINNSKPVEESQETEFQTTCDLQQLFSSFLDKDVGFASNTNNTTTIDTVSIGKETNESVYVDSNTNKTNPFGEEKETNKSDDFDKAEFIIPLLVNGPQDFERESIPTEPPQHNTMFTVDRRKISLLSSKADGTGAYHKWGNNKKLYYFDGSACFYAHKEENGNVYINTRQNPASTWQKKYVDKNCIYKLIRHYRYNKNNDFTHLIVELEKDGNMLDFYYVLYRWKNGVEKFIESPHGNTKNPLLGNYARKDPQALREVEENLKSGKSCEQVYFQHNKENEEPNSILSLKSITNLRYSMNKDDGMMSELDILQRAVRRKNNFVKSVNISDDRYTAFLYLDYMMSDIERFCVEGNSIFCIDTTFNIVPGLWLTDTSYHNLALVDLKGNHPSFPGPMMLHFRKDEPQFRCFGLEIIKDYPELSLIKKIGHDLDKATVNGMKSVFTTAENLWCTQHLQERTEFKLTKMGANQRIQNNVMADLYGTQDYYLHKDGLADADDAEDLEAKLRSLESTWEDYIPWFGNWFRKHQYPVFQSCLNLESRKMLGISDRFYNNNIENQHKLQKKKMREELGMVKGNLQKCLDVLEKWVTENYLQEMEHAIRGRDGKYRLSSGYERCGVKPSEYRELDDKEKEKKLQNFLKYRVAGDGDKSTEEPEDKWKKPDMAGKKPRKNNKRRTKEPELFAENTNLNAKTVPTIPLKLKKQNSSWEVASEKSVDPFADQELLDPDIDRPNDWTLVLRSDHQSCPKQVSMCGYCEKRYTSELAVVKTYGERQFYCKKTKTQRKQNGNIYLHYLTSCLKGFDPKFSYDKLLVPKVTQRGLSEGNLKATKAKGCKFL</sequence>
<reference evidence="2" key="1">
    <citation type="submission" date="2021-01" db="UniProtKB">
        <authorList>
            <consortium name="EnsemblMetazoa"/>
        </authorList>
    </citation>
    <scope>IDENTIFICATION</scope>
</reference>
<dbReference type="AlphaFoldDB" id="A0A7M5WVE5"/>
<evidence type="ECO:0000256" key="1">
    <source>
        <dbReference type="SAM" id="MobiDB-lite"/>
    </source>
</evidence>
<dbReference type="GeneID" id="136814098"/>
<dbReference type="Proteomes" id="UP000594262">
    <property type="component" value="Unplaced"/>
</dbReference>